<proteinExistence type="predicted"/>
<dbReference type="PANTHER" id="PTHR33327">
    <property type="entry name" value="ENDONUCLEASE"/>
    <property type="match status" value="1"/>
</dbReference>
<dbReference type="EMBL" id="CAACVG010008698">
    <property type="protein sequence ID" value="VEN50769.1"/>
    <property type="molecule type" value="Genomic_DNA"/>
</dbReference>
<dbReference type="AlphaFoldDB" id="A0A653CSW7"/>
<name>A0A653CSW7_CALMS</name>
<gene>
    <name evidence="2" type="ORF">CALMAC_LOCUS11408</name>
</gene>
<evidence type="ECO:0000313" key="2">
    <source>
        <dbReference type="EMBL" id="VEN50769.1"/>
    </source>
</evidence>
<evidence type="ECO:0000313" key="3">
    <source>
        <dbReference type="Proteomes" id="UP000410492"/>
    </source>
</evidence>
<dbReference type="PANTHER" id="PTHR33327:SF3">
    <property type="entry name" value="RNA-DIRECTED DNA POLYMERASE"/>
    <property type="match status" value="1"/>
</dbReference>
<dbReference type="OrthoDB" id="6433758at2759"/>
<dbReference type="Proteomes" id="UP000410492">
    <property type="component" value="Unassembled WGS sequence"/>
</dbReference>
<keyword evidence="3" id="KW-1185">Reference proteome</keyword>
<sequence>MGNTNETAAFKSIAMPFPPYNAKNPTLWFQQIESCFQCTGVTDELTRYHILVSRLEPDVAELIEHYLIKNDGSGNYKGLKTMIINNQKTKNELEKLQIGECTPSQFLRQIQEVARKNPSFPDSLVKSIWMSSVSPYVKEVSDLRYAQLRLADISYAKAQKKLRLGWLFGASQARM</sequence>
<evidence type="ECO:0000259" key="1">
    <source>
        <dbReference type="Pfam" id="PF23055"/>
    </source>
</evidence>
<reference evidence="2 3" key="1">
    <citation type="submission" date="2019-01" db="EMBL/GenBank/DDBJ databases">
        <authorList>
            <person name="Sayadi A."/>
        </authorList>
    </citation>
    <scope>NUCLEOTIDE SEQUENCE [LARGE SCALE GENOMIC DNA]</scope>
</reference>
<protein>
    <recommendedName>
        <fullName evidence="1">DUF7041 domain-containing protein</fullName>
    </recommendedName>
</protein>
<accession>A0A653CSW7</accession>
<dbReference type="InterPro" id="IPR055469">
    <property type="entry name" value="DUF7041"/>
</dbReference>
<dbReference type="Pfam" id="PF23055">
    <property type="entry name" value="DUF7041"/>
    <property type="match status" value="1"/>
</dbReference>
<feature type="domain" description="DUF7041" evidence="1">
    <location>
        <begin position="18"/>
        <end position="92"/>
    </location>
</feature>
<organism evidence="2 3">
    <name type="scientific">Callosobruchus maculatus</name>
    <name type="common">Southern cowpea weevil</name>
    <name type="synonym">Pulse bruchid</name>
    <dbReference type="NCBI Taxonomy" id="64391"/>
    <lineage>
        <taxon>Eukaryota</taxon>
        <taxon>Metazoa</taxon>
        <taxon>Ecdysozoa</taxon>
        <taxon>Arthropoda</taxon>
        <taxon>Hexapoda</taxon>
        <taxon>Insecta</taxon>
        <taxon>Pterygota</taxon>
        <taxon>Neoptera</taxon>
        <taxon>Endopterygota</taxon>
        <taxon>Coleoptera</taxon>
        <taxon>Polyphaga</taxon>
        <taxon>Cucujiformia</taxon>
        <taxon>Chrysomeloidea</taxon>
        <taxon>Chrysomelidae</taxon>
        <taxon>Bruchinae</taxon>
        <taxon>Bruchini</taxon>
        <taxon>Callosobruchus</taxon>
    </lineage>
</organism>